<feature type="non-terminal residue" evidence="1">
    <location>
        <position position="55"/>
    </location>
</feature>
<dbReference type="Proteomes" id="UP000479000">
    <property type="component" value="Unassembled WGS sequence"/>
</dbReference>
<protein>
    <submittedName>
        <fullName evidence="1">Uncharacterized protein</fullName>
    </submittedName>
</protein>
<organism evidence="1 2">
    <name type="scientific">Nesidiocoris tenuis</name>
    <dbReference type="NCBI Taxonomy" id="355587"/>
    <lineage>
        <taxon>Eukaryota</taxon>
        <taxon>Metazoa</taxon>
        <taxon>Ecdysozoa</taxon>
        <taxon>Arthropoda</taxon>
        <taxon>Hexapoda</taxon>
        <taxon>Insecta</taxon>
        <taxon>Pterygota</taxon>
        <taxon>Neoptera</taxon>
        <taxon>Paraneoptera</taxon>
        <taxon>Hemiptera</taxon>
        <taxon>Heteroptera</taxon>
        <taxon>Panheteroptera</taxon>
        <taxon>Cimicomorpha</taxon>
        <taxon>Miridae</taxon>
        <taxon>Dicyphina</taxon>
        <taxon>Nesidiocoris</taxon>
    </lineage>
</organism>
<name>A0A6H5GMR8_9HEMI</name>
<sequence>MAEFSPRLCFHFEGLKRRLVSGRRQQPILSVRTLLNYNLPSQVTNKSEDSEVDLK</sequence>
<dbReference type="AlphaFoldDB" id="A0A6H5GMR8"/>
<proteinExistence type="predicted"/>
<gene>
    <name evidence="1" type="ORF">NTEN_LOCUS10573</name>
</gene>
<dbReference type="EMBL" id="CADCXU010015894">
    <property type="protein sequence ID" value="CAB0005096.1"/>
    <property type="molecule type" value="Genomic_DNA"/>
</dbReference>
<evidence type="ECO:0000313" key="1">
    <source>
        <dbReference type="EMBL" id="CAB0005096.1"/>
    </source>
</evidence>
<keyword evidence="2" id="KW-1185">Reference proteome</keyword>
<evidence type="ECO:0000313" key="2">
    <source>
        <dbReference type="Proteomes" id="UP000479000"/>
    </source>
</evidence>
<reference evidence="1 2" key="1">
    <citation type="submission" date="2020-02" db="EMBL/GenBank/DDBJ databases">
        <authorList>
            <person name="Ferguson B K."/>
        </authorList>
    </citation>
    <scope>NUCLEOTIDE SEQUENCE [LARGE SCALE GENOMIC DNA]</scope>
</reference>
<accession>A0A6H5GMR8</accession>